<comment type="cofactor">
    <cofactor evidence="1 14">
        <name>heme</name>
        <dbReference type="ChEBI" id="CHEBI:30413"/>
    </cofactor>
</comment>
<keyword evidence="8" id="KW-0256">Endoplasmic reticulum</keyword>
<dbReference type="PRINTS" id="PR00385">
    <property type="entry name" value="P450"/>
</dbReference>
<dbReference type="PANTHER" id="PTHR24300:SF403">
    <property type="entry name" value="CYTOCHROME P450 306A1"/>
    <property type="match status" value="1"/>
</dbReference>
<evidence type="ECO:0000256" key="1">
    <source>
        <dbReference type="ARBA" id="ARBA00001971"/>
    </source>
</evidence>
<dbReference type="SUPFAM" id="SSF48264">
    <property type="entry name" value="Cytochrome P450"/>
    <property type="match status" value="1"/>
</dbReference>
<proteinExistence type="inferred from homology"/>
<evidence type="ECO:0000313" key="16">
    <source>
        <dbReference type="Proteomes" id="UP000694866"/>
    </source>
</evidence>
<keyword evidence="7 14" id="KW-0479">Metal-binding</keyword>
<feature type="binding site" description="axial binding residue" evidence="14">
    <location>
        <position position="431"/>
    </location>
    <ligand>
        <name>heme</name>
        <dbReference type="ChEBI" id="CHEBI:30413"/>
    </ligand>
    <ligandPart>
        <name>Fe</name>
        <dbReference type="ChEBI" id="CHEBI:18248"/>
    </ligandPart>
</feature>
<dbReference type="CTD" id="32857"/>
<accession>A0A0C9RAE0</accession>
<comment type="function">
    <text evidence="2">May be involved in the metabolism of insect hormones and in the breakdown of synthetic insecticides.</text>
</comment>
<accession>A0A9R1U735</accession>
<evidence type="ECO:0000256" key="4">
    <source>
        <dbReference type="ARBA" id="ARBA00004406"/>
    </source>
</evidence>
<keyword evidence="16" id="KW-1185">Reference proteome</keyword>
<keyword evidence="9" id="KW-0492">Microsome</keyword>
<reference evidence="15" key="1">
    <citation type="submission" date="2015-01" db="EMBL/GenBank/DDBJ databases">
        <title>Transcriptome Assembly of Fopius arisanus.</title>
        <authorList>
            <person name="Geib S."/>
        </authorList>
    </citation>
    <scope>NUCLEOTIDE SEQUENCE</scope>
</reference>
<dbReference type="OrthoDB" id="1844152at2759"/>
<dbReference type="Proteomes" id="UP000694866">
    <property type="component" value="Unplaced"/>
</dbReference>
<evidence type="ECO:0000256" key="5">
    <source>
        <dbReference type="ARBA" id="ARBA00010617"/>
    </source>
</evidence>
<evidence type="ECO:0000313" key="15">
    <source>
        <dbReference type="EMBL" id="JAG83181.1"/>
    </source>
</evidence>
<dbReference type="InterPro" id="IPR050182">
    <property type="entry name" value="Cytochrome_P450_fam2"/>
</dbReference>
<comment type="subcellular location">
    <subcellularLocation>
        <location evidence="4">Endoplasmic reticulum membrane</location>
        <topology evidence="4">Peripheral membrane protein</topology>
    </subcellularLocation>
    <subcellularLocation>
        <location evidence="3">Microsome membrane</location>
        <topology evidence="3">Peripheral membrane protein</topology>
    </subcellularLocation>
</comment>
<evidence type="ECO:0000313" key="17">
    <source>
        <dbReference type="RefSeq" id="XP_011311381.1"/>
    </source>
</evidence>
<dbReference type="GO" id="GO:0005506">
    <property type="term" value="F:iron ion binding"/>
    <property type="evidence" value="ECO:0007669"/>
    <property type="project" value="InterPro"/>
</dbReference>
<dbReference type="Gene3D" id="1.10.630.10">
    <property type="entry name" value="Cytochrome P450"/>
    <property type="match status" value="1"/>
</dbReference>
<dbReference type="InterPro" id="IPR001128">
    <property type="entry name" value="Cyt_P450"/>
</dbReference>
<protein>
    <submittedName>
        <fullName evidence="17">Cytochrome P450 306a1</fullName>
    </submittedName>
    <submittedName>
        <fullName evidence="15">Phm protein</fullName>
    </submittedName>
</protein>
<evidence type="ECO:0000256" key="3">
    <source>
        <dbReference type="ARBA" id="ARBA00004174"/>
    </source>
</evidence>
<evidence type="ECO:0000256" key="14">
    <source>
        <dbReference type="PIRSR" id="PIRSR602401-1"/>
    </source>
</evidence>
<dbReference type="EMBL" id="GBYB01013414">
    <property type="protein sequence ID" value="JAG83181.1"/>
    <property type="molecule type" value="Transcribed_RNA"/>
</dbReference>
<dbReference type="Pfam" id="PF00067">
    <property type="entry name" value="p450"/>
    <property type="match status" value="1"/>
</dbReference>
<dbReference type="InterPro" id="IPR036396">
    <property type="entry name" value="Cyt_P450_sf"/>
</dbReference>
<evidence type="ECO:0000256" key="13">
    <source>
        <dbReference type="ARBA" id="ARBA00023136"/>
    </source>
</evidence>
<gene>
    <name evidence="15" type="primary">phm</name>
    <name evidence="17" type="synonym">phtm</name>
    <name evidence="15" type="ORF">g.12175</name>
</gene>
<sequence>MWYILATIIISLVIFVSLKDRRKLNLPPGPLPLPVLGNLLSIDPVNPHLSLSKLARRYSGICGLRMGSVYTVLLTDPKLIRQAFAKDSFTGRAPLYLTHGIMQGYGIVCAEGDHWKEQRKFVSSTLKSLGMMKHGGKREKLEERITHSISELLTRLKDTDTVLGVDPLESLHHCLGNLINDLVFGQTYGEDDETWKWLRHLQEDGVKHIGIAGPLNFLPFLRHLPRYKNLMKFLIDGKLKTHQVYKKIIESDQEGKESFVSIFAEVMRKRSSNNEDLGSFTDQQFYHLLADLYGAGVDTTLTTIRWSLLFLAAHPEDQEKIHEEMVESLGEREVVLEDRGRLVYLEASICEAQRIRSVVPLGIPHGTTEDTTLGDFDIPKGTMVVPFQWAIHMDETYFEDPEVFRPTRFISDDELKRPEAFLPFLTGKRMCVGDELARWILFLFVGRIIQRFRVSLPPGEKVDLIGDCGITLVPKPHKLIFSER</sequence>
<dbReference type="PRINTS" id="PR00463">
    <property type="entry name" value="EP450I"/>
</dbReference>
<dbReference type="GO" id="GO:0005789">
    <property type="term" value="C:endoplasmic reticulum membrane"/>
    <property type="evidence" value="ECO:0007669"/>
    <property type="project" value="UniProtKB-SubCell"/>
</dbReference>
<dbReference type="AlphaFoldDB" id="A0A0C9RAE0"/>
<keyword evidence="12" id="KW-0503">Monooxygenase</keyword>
<dbReference type="RefSeq" id="XP_011311381.1">
    <property type="nucleotide sequence ID" value="XM_011313079.1"/>
</dbReference>
<reference evidence="17" key="2">
    <citation type="submission" date="2025-04" db="UniProtKB">
        <authorList>
            <consortium name="RefSeq"/>
        </authorList>
    </citation>
    <scope>IDENTIFICATION</scope>
    <source>
        <strain evidence="17">USDA-PBARC FA_bdor</strain>
        <tissue evidence="17">Whole organism</tissue>
    </source>
</reference>
<comment type="similarity">
    <text evidence="5">Belongs to the cytochrome P450 family.</text>
</comment>
<keyword evidence="13" id="KW-0472">Membrane</keyword>
<evidence type="ECO:0000256" key="2">
    <source>
        <dbReference type="ARBA" id="ARBA00003690"/>
    </source>
</evidence>
<dbReference type="GO" id="GO:0006805">
    <property type="term" value="P:xenobiotic metabolic process"/>
    <property type="evidence" value="ECO:0007669"/>
    <property type="project" value="TreeGrafter"/>
</dbReference>
<dbReference type="GeneID" id="105271502"/>
<dbReference type="GO" id="GO:0006082">
    <property type="term" value="P:organic acid metabolic process"/>
    <property type="evidence" value="ECO:0007669"/>
    <property type="project" value="TreeGrafter"/>
</dbReference>
<dbReference type="GO" id="GO:0020037">
    <property type="term" value="F:heme binding"/>
    <property type="evidence" value="ECO:0007669"/>
    <property type="project" value="InterPro"/>
</dbReference>
<dbReference type="PANTHER" id="PTHR24300">
    <property type="entry name" value="CYTOCHROME P450 508A4-RELATED"/>
    <property type="match status" value="1"/>
</dbReference>
<evidence type="ECO:0000256" key="8">
    <source>
        <dbReference type="ARBA" id="ARBA00022824"/>
    </source>
</evidence>
<evidence type="ECO:0000256" key="12">
    <source>
        <dbReference type="ARBA" id="ARBA00023033"/>
    </source>
</evidence>
<dbReference type="GO" id="GO:0016712">
    <property type="term" value="F:oxidoreductase activity, acting on paired donors, with incorporation or reduction of molecular oxygen, reduced flavin or flavoprotein as one donor, and incorporation of one atom of oxygen"/>
    <property type="evidence" value="ECO:0007669"/>
    <property type="project" value="TreeGrafter"/>
</dbReference>
<evidence type="ECO:0000256" key="9">
    <source>
        <dbReference type="ARBA" id="ARBA00022848"/>
    </source>
</evidence>
<keyword evidence="6 14" id="KW-0349">Heme</keyword>
<evidence type="ECO:0000256" key="6">
    <source>
        <dbReference type="ARBA" id="ARBA00022617"/>
    </source>
</evidence>
<evidence type="ECO:0000256" key="10">
    <source>
        <dbReference type="ARBA" id="ARBA00023002"/>
    </source>
</evidence>
<dbReference type="InterPro" id="IPR002401">
    <property type="entry name" value="Cyt_P450_E_grp-I"/>
</dbReference>
<dbReference type="KEGG" id="fas:105271502"/>
<dbReference type="FunFam" id="1.10.630.10:FF:000238">
    <property type="entry name" value="Cytochrome P450 2A6"/>
    <property type="match status" value="1"/>
</dbReference>
<evidence type="ECO:0000256" key="7">
    <source>
        <dbReference type="ARBA" id="ARBA00022723"/>
    </source>
</evidence>
<dbReference type="GO" id="GO:0008395">
    <property type="term" value="F:steroid hydroxylase activity"/>
    <property type="evidence" value="ECO:0007669"/>
    <property type="project" value="TreeGrafter"/>
</dbReference>
<keyword evidence="11 14" id="KW-0408">Iron</keyword>
<evidence type="ECO:0000256" key="11">
    <source>
        <dbReference type="ARBA" id="ARBA00023004"/>
    </source>
</evidence>
<keyword evidence="10" id="KW-0560">Oxidoreductase</keyword>
<organism evidence="15">
    <name type="scientific">Fopius arisanus</name>
    <dbReference type="NCBI Taxonomy" id="64838"/>
    <lineage>
        <taxon>Eukaryota</taxon>
        <taxon>Metazoa</taxon>
        <taxon>Ecdysozoa</taxon>
        <taxon>Arthropoda</taxon>
        <taxon>Hexapoda</taxon>
        <taxon>Insecta</taxon>
        <taxon>Pterygota</taxon>
        <taxon>Neoptera</taxon>
        <taxon>Endopterygota</taxon>
        <taxon>Hymenoptera</taxon>
        <taxon>Apocrita</taxon>
        <taxon>Ichneumonoidea</taxon>
        <taxon>Braconidae</taxon>
        <taxon>Opiinae</taxon>
        <taxon>Fopius</taxon>
    </lineage>
</organism>
<name>A0A0C9RAE0_9HYME</name>